<dbReference type="EnsemblMetazoa" id="XM_014387406.1">
    <property type="protein sequence ID" value="XP_014242892.1"/>
    <property type="gene ID" value="LOC106662950"/>
</dbReference>
<proteinExistence type="predicted"/>
<sequence>MAHGRQDYPMVLKRLKVGVRQLQKNAKACAKLEVTELKRTKIAKKKGCFEVAKTHSENAKKQKTQSYNYLRTSSYLDYVVCKLEDALQRDKDEFIFDVMRTIDEVLNTNDLAKIFRVVRGCEEIMEGMARSSPLDKVPDRTPTILLQSMIDKEDLTLQLLHTPSFISEYDNSNSNDRLQKVDK</sequence>
<protein>
    <submittedName>
        <fullName evidence="1">Uncharacterized protein</fullName>
    </submittedName>
</protein>
<dbReference type="OrthoDB" id="10525002at2759"/>
<evidence type="ECO:0000313" key="1">
    <source>
        <dbReference type="EnsemblMetazoa" id="XP_014242892.1"/>
    </source>
</evidence>
<name>A0A8I6TC62_CIMLE</name>
<accession>A0A8I6TC62</accession>
<evidence type="ECO:0000313" key="2">
    <source>
        <dbReference type="Proteomes" id="UP000494040"/>
    </source>
</evidence>
<reference evidence="1" key="1">
    <citation type="submission" date="2022-01" db="UniProtKB">
        <authorList>
            <consortium name="EnsemblMetazoa"/>
        </authorList>
    </citation>
    <scope>IDENTIFICATION</scope>
</reference>
<keyword evidence="2" id="KW-1185">Reference proteome</keyword>
<dbReference type="RefSeq" id="XP_014242892.1">
    <property type="nucleotide sequence ID" value="XM_014387406.1"/>
</dbReference>
<dbReference type="GeneID" id="106662950"/>
<dbReference type="KEGG" id="clec:106662950"/>
<dbReference type="AlphaFoldDB" id="A0A8I6TC62"/>
<organism evidence="1 2">
    <name type="scientific">Cimex lectularius</name>
    <name type="common">Bed bug</name>
    <name type="synonym">Acanthia lectularia</name>
    <dbReference type="NCBI Taxonomy" id="79782"/>
    <lineage>
        <taxon>Eukaryota</taxon>
        <taxon>Metazoa</taxon>
        <taxon>Ecdysozoa</taxon>
        <taxon>Arthropoda</taxon>
        <taxon>Hexapoda</taxon>
        <taxon>Insecta</taxon>
        <taxon>Pterygota</taxon>
        <taxon>Neoptera</taxon>
        <taxon>Paraneoptera</taxon>
        <taxon>Hemiptera</taxon>
        <taxon>Heteroptera</taxon>
        <taxon>Panheteroptera</taxon>
        <taxon>Cimicomorpha</taxon>
        <taxon>Cimicidae</taxon>
        <taxon>Cimex</taxon>
    </lineage>
</organism>
<dbReference type="Proteomes" id="UP000494040">
    <property type="component" value="Unassembled WGS sequence"/>
</dbReference>